<feature type="transmembrane region" description="Helical" evidence="8">
    <location>
        <begin position="60"/>
        <end position="79"/>
    </location>
</feature>
<reference evidence="10" key="1">
    <citation type="submission" date="2020-05" db="EMBL/GenBank/DDBJ databases">
        <title>Mycena genomes resolve the evolution of fungal bioluminescence.</title>
        <authorList>
            <person name="Tsai I.J."/>
        </authorList>
    </citation>
    <scope>NUCLEOTIDE SEQUENCE</scope>
    <source>
        <strain evidence="10">110903Hualien_Pintung</strain>
    </source>
</reference>
<dbReference type="InterPro" id="IPR032816">
    <property type="entry name" value="VTT_dom"/>
</dbReference>
<evidence type="ECO:0000256" key="1">
    <source>
        <dbReference type="ARBA" id="ARBA00004141"/>
    </source>
</evidence>
<evidence type="ECO:0000256" key="2">
    <source>
        <dbReference type="ARBA" id="ARBA00022692"/>
    </source>
</evidence>
<sequence>MVRSPRPAPLALRFPNSSEYTLQTLSEDTPLNTPITPSYGSAPEHRLSSKRLILNATLKMAALFLVSTFVLGSILWLALPTLEEDDRPKLRLPKSFEQLKDLDYILKKYRDIYPYRIFVCFSVTYLFLQAFSLPGSMYLSILGGAVWGLPALPLVCCLVATGATLCYLISAALGPVLLTFPKWQGKLDKWAQKIEQHSDNMISFLIVLRIAPLPPHWVLNIICPHVGISIPVFWVSTALGILGVSIIHITIGRSLEEMTSSSDFHLISWRNFFGLAAICVGVMVPVGLRYWFGRNGNVDVSIDEEEGEDSAEREPLVAEDDEILEAGAPQQEGEFLEEESDDEDITHAATSLPPSPASSASQPNAMADRYSMLSNGFMHQAQMNQQHVNQGQDGLGAFNEQAPMWSQMQQIQNQFRPQSTGLDGNHVSPQVAEMMRNQQLARQAAASQQQHFPPFLDQQNNSFQNMPPSLNGRFQQPNNPDANRQLELLVAHNQQQTQNGPVNFANRMHQQAALNGQRMGQPDSFLGPPAGNPMRQPSPSGQPQPPVPVVPGPQSQPAQVTRASYVALQERAHNLKSIISNQEAQLMQLTSQRTRIGDASFMDKVRTVSADLKNRKEHYARLVNFIGQIQSHMQHGGGQNMPMGPQMPVPAGGSWMQGNQQTGQPQFNQNQGPQPPQNNPATATPNNMPPNFARPGPSQPHPMQPTPPFPPNTGAQSSFALPPLDKLRFDNVFKSWCAQRNIQLNPRILTIDARSIDLHDLHTQVILEGGAQAVAQKDLWAVVGGRMGFVQFSASDSEPAKSGPGVAQQLAHAYKEYLAAFDNVYLSTVMESRRKNQANLQHPMARAPTDPAQMQLVMQYANLPTSELRRRGMPEQVIQFVENHRATILQNRMDQAKFHEMLAPQQQQPGGGPPPNNNLALAGGAQPMRPPPNQLQPTRLMDASGQPPQRPTRESMQAAMVQLAKLKSEYGPERMLQNVPPIELPPDQRMEYNTVLEQLHRACMELDHKLPMILAVLKNESVVRRYVIIVQTAIQQRAMITSGSTRFLVTLETLRNMLLQVQTITENFATILSTLMSKQQVPGGGPNGPPPITAPGPGPGPRPPMPGPMGPQMGGPQPPMPPQPMPPQPPVARPPINLQPPPKRRGTGAAPSPAPTTPAALTPTPPPVASASTPVHNAPTPRDMASPKSPKTKGAAKPKPAARRRQSVAKQNPAPAPPADPMTVPSPAGSSKRAREEDPSPSLQSSIPSQTVANEPSPPKRLKMEWDGPPSEAVAARAEQVENVKTEEDSAVFLEQMTELFKMANDGQDRLTSDFSDTLDSILKGFGTSTDESTLPTLGLGESSLGDVVPPSNDDFVEFFDFSSFGAGEEDDTAPTPDLISSSANPSTNPSPESNAEIDAAHQAPSLLNETKPEELDPLRLGAWKEVDGGESAYFNSGQWKWDSAMQHLEQPWAIYTS</sequence>
<evidence type="ECO:0000256" key="6">
    <source>
        <dbReference type="SAM" id="Coils"/>
    </source>
</evidence>
<dbReference type="SMART" id="SM01014">
    <property type="entry name" value="ARID"/>
    <property type="match status" value="1"/>
</dbReference>
<evidence type="ECO:0000259" key="9">
    <source>
        <dbReference type="PROSITE" id="PS51011"/>
    </source>
</evidence>
<dbReference type="OrthoDB" id="1938591at2759"/>
<feature type="compositionally biased region" description="Pro residues" evidence="7">
    <location>
        <begin position="1087"/>
        <end position="1109"/>
    </location>
</feature>
<comment type="caution">
    <text evidence="10">The sequence shown here is derived from an EMBL/GenBank/DDBJ whole genome shotgun (WGS) entry which is preliminary data.</text>
</comment>
<feature type="transmembrane region" description="Helical" evidence="8">
    <location>
        <begin position="228"/>
        <end position="251"/>
    </location>
</feature>
<keyword evidence="4 8" id="KW-0472">Membrane</keyword>
<feature type="region of interest" description="Disordered" evidence="7">
    <location>
        <begin position="904"/>
        <end position="955"/>
    </location>
</feature>
<dbReference type="GO" id="GO:0000045">
    <property type="term" value="P:autophagosome assembly"/>
    <property type="evidence" value="ECO:0007669"/>
    <property type="project" value="TreeGrafter"/>
</dbReference>
<feature type="compositionally biased region" description="Acidic residues" evidence="7">
    <location>
        <begin position="334"/>
        <end position="344"/>
    </location>
</feature>
<keyword evidence="11" id="KW-1185">Reference proteome</keyword>
<keyword evidence="3 8" id="KW-1133">Transmembrane helix</keyword>
<organism evidence="10 11">
    <name type="scientific">Mycena chlorophos</name>
    <name type="common">Agaric fungus</name>
    <name type="synonym">Agaricus chlorophos</name>
    <dbReference type="NCBI Taxonomy" id="658473"/>
    <lineage>
        <taxon>Eukaryota</taxon>
        <taxon>Fungi</taxon>
        <taxon>Dikarya</taxon>
        <taxon>Basidiomycota</taxon>
        <taxon>Agaricomycotina</taxon>
        <taxon>Agaricomycetes</taxon>
        <taxon>Agaricomycetidae</taxon>
        <taxon>Agaricales</taxon>
        <taxon>Marasmiineae</taxon>
        <taxon>Mycenaceae</taxon>
        <taxon>Mycena</taxon>
    </lineage>
</organism>
<feature type="compositionally biased region" description="Pro residues" evidence="7">
    <location>
        <begin position="1116"/>
        <end position="1141"/>
    </location>
</feature>
<gene>
    <name evidence="10" type="ORF">HMN09_00431900</name>
</gene>
<feature type="compositionally biased region" description="Pro residues" evidence="7">
    <location>
        <begin position="540"/>
        <end position="551"/>
    </location>
</feature>
<proteinExistence type="inferred from homology"/>
<evidence type="ECO:0000313" key="11">
    <source>
        <dbReference type="Proteomes" id="UP000613580"/>
    </source>
</evidence>
<dbReference type="PROSITE" id="PS51011">
    <property type="entry name" value="ARID"/>
    <property type="match status" value="1"/>
</dbReference>
<dbReference type="InterPro" id="IPR036431">
    <property type="entry name" value="ARID_dom_sf"/>
</dbReference>
<feature type="domain" description="ARID" evidence="9">
    <location>
        <begin position="723"/>
        <end position="826"/>
    </location>
</feature>
<feature type="compositionally biased region" description="Pro residues" evidence="7">
    <location>
        <begin position="697"/>
        <end position="711"/>
    </location>
</feature>
<feature type="compositionally biased region" description="Basic residues" evidence="7">
    <location>
        <begin position="1190"/>
        <end position="1207"/>
    </location>
</feature>
<feature type="region of interest" description="Disordered" evidence="7">
    <location>
        <begin position="328"/>
        <end position="364"/>
    </location>
</feature>
<dbReference type="PANTHER" id="PTHR43220:SF18">
    <property type="entry name" value="TRANSMEMBRANE PROTEIN 41B"/>
    <property type="match status" value="1"/>
</dbReference>
<evidence type="ECO:0000256" key="8">
    <source>
        <dbReference type="SAM" id="Phobius"/>
    </source>
</evidence>
<dbReference type="GO" id="GO:0005789">
    <property type="term" value="C:endoplasmic reticulum membrane"/>
    <property type="evidence" value="ECO:0007669"/>
    <property type="project" value="TreeGrafter"/>
</dbReference>
<dbReference type="GO" id="GO:0003677">
    <property type="term" value="F:DNA binding"/>
    <property type="evidence" value="ECO:0007669"/>
    <property type="project" value="InterPro"/>
</dbReference>
<feature type="compositionally biased region" description="Low complexity" evidence="7">
    <location>
        <begin position="917"/>
        <end position="927"/>
    </location>
</feature>
<dbReference type="Pfam" id="PF09335">
    <property type="entry name" value="VTT_dom"/>
    <property type="match status" value="1"/>
</dbReference>
<dbReference type="SMART" id="SM00501">
    <property type="entry name" value="BRIGHT"/>
    <property type="match status" value="1"/>
</dbReference>
<feature type="region of interest" description="Disordered" evidence="7">
    <location>
        <begin position="514"/>
        <end position="562"/>
    </location>
</feature>
<dbReference type="InterPro" id="IPR001606">
    <property type="entry name" value="ARID_dom"/>
</dbReference>
<dbReference type="Proteomes" id="UP000613580">
    <property type="component" value="Unassembled WGS sequence"/>
</dbReference>
<keyword evidence="6" id="KW-0175">Coiled coil</keyword>
<evidence type="ECO:0000313" key="10">
    <source>
        <dbReference type="EMBL" id="KAF7316975.1"/>
    </source>
</evidence>
<feature type="region of interest" description="Disordered" evidence="7">
    <location>
        <begin position="1367"/>
        <end position="1417"/>
    </location>
</feature>
<dbReference type="CDD" id="cd16100">
    <property type="entry name" value="ARID"/>
    <property type="match status" value="1"/>
</dbReference>
<feature type="compositionally biased region" description="Low complexity" evidence="7">
    <location>
        <begin position="1240"/>
        <end position="1250"/>
    </location>
</feature>
<name>A0A8H6TJQ8_MYCCL</name>
<feature type="transmembrane region" description="Helical" evidence="8">
    <location>
        <begin position="151"/>
        <end position="180"/>
    </location>
</feature>
<comment type="subcellular location">
    <subcellularLocation>
        <location evidence="1">Membrane</location>
        <topology evidence="1">Multi-pass membrane protein</topology>
    </subcellularLocation>
</comment>
<dbReference type="InterPro" id="IPR045014">
    <property type="entry name" value="TM41A/B"/>
</dbReference>
<feature type="region of interest" description="Disordered" evidence="7">
    <location>
        <begin position="633"/>
        <end position="720"/>
    </location>
</feature>
<feature type="coiled-coil region" evidence="6">
    <location>
        <begin position="565"/>
        <end position="592"/>
    </location>
</feature>
<evidence type="ECO:0000256" key="4">
    <source>
        <dbReference type="ARBA" id="ARBA00023136"/>
    </source>
</evidence>
<protein>
    <submittedName>
        <fullName evidence="10">ARID domain-containing protein</fullName>
    </submittedName>
</protein>
<feature type="compositionally biased region" description="Low complexity" evidence="7">
    <location>
        <begin position="640"/>
        <end position="672"/>
    </location>
</feature>
<feature type="region of interest" description="Disordered" evidence="7">
    <location>
        <begin position="457"/>
        <end position="480"/>
    </location>
</feature>
<feature type="transmembrane region" description="Helical" evidence="8">
    <location>
        <begin position="113"/>
        <end position="131"/>
    </location>
</feature>
<dbReference type="Pfam" id="PF01388">
    <property type="entry name" value="ARID"/>
    <property type="match status" value="1"/>
</dbReference>
<evidence type="ECO:0000256" key="7">
    <source>
        <dbReference type="SAM" id="MobiDB-lite"/>
    </source>
</evidence>
<dbReference type="SUPFAM" id="SSF46774">
    <property type="entry name" value="ARID-like"/>
    <property type="match status" value="1"/>
</dbReference>
<feature type="transmembrane region" description="Helical" evidence="8">
    <location>
        <begin position="272"/>
        <end position="292"/>
    </location>
</feature>
<evidence type="ECO:0000256" key="5">
    <source>
        <dbReference type="ARBA" id="ARBA00025797"/>
    </source>
</evidence>
<accession>A0A8H6TJQ8</accession>
<comment type="similarity">
    <text evidence="5">Belongs to the TMEM41 family.</text>
</comment>
<evidence type="ECO:0000256" key="3">
    <source>
        <dbReference type="ARBA" id="ARBA00022989"/>
    </source>
</evidence>
<feature type="compositionally biased region" description="Low complexity" evidence="7">
    <location>
        <begin position="348"/>
        <end position="364"/>
    </location>
</feature>
<feature type="transmembrane region" description="Helical" evidence="8">
    <location>
        <begin position="201"/>
        <end position="222"/>
    </location>
</feature>
<dbReference type="Gene3D" id="1.10.150.60">
    <property type="entry name" value="ARID DNA-binding domain"/>
    <property type="match status" value="1"/>
</dbReference>
<feature type="compositionally biased region" description="Low complexity" evidence="7">
    <location>
        <begin position="679"/>
        <end position="696"/>
    </location>
</feature>
<dbReference type="EMBL" id="JACAZE010000005">
    <property type="protein sequence ID" value="KAF7316975.1"/>
    <property type="molecule type" value="Genomic_DNA"/>
</dbReference>
<feature type="compositionally biased region" description="Low complexity" evidence="7">
    <location>
        <begin position="1381"/>
        <end position="1397"/>
    </location>
</feature>
<feature type="region of interest" description="Disordered" evidence="7">
    <location>
        <begin position="1079"/>
        <end position="1279"/>
    </location>
</feature>
<keyword evidence="2 8" id="KW-0812">Transmembrane</keyword>
<dbReference type="PANTHER" id="PTHR43220">
    <property type="match status" value="1"/>
</dbReference>